<proteinExistence type="predicted"/>
<keyword evidence="3" id="KW-1185">Reference proteome</keyword>
<dbReference type="EMBL" id="JANPWB010000002">
    <property type="protein sequence ID" value="KAJ1204829.1"/>
    <property type="molecule type" value="Genomic_DNA"/>
</dbReference>
<reference evidence="2" key="1">
    <citation type="journal article" date="2022" name="bioRxiv">
        <title>Sequencing and chromosome-scale assembly of the giantPleurodeles waltlgenome.</title>
        <authorList>
            <person name="Brown T."/>
            <person name="Elewa A."/>
            <person name="Iarovenko S."/>
            <person name="Subramanian E."/>
            <person name="Araus A.J."/>
            <person name="Petzold A."/>
            <person name="Susuki M."/>
            <person name="Suzuki K.-i.T."/>
            <person name="Hayashi T."/>
            <person name="Toyoda A."/>
            <person name="Oliveira C."/>
            <person name="Osipova E."/>
            <person name="Leigh N.D."/>
            <person name="Simon A."/>
            <person name="Yun M.H."/>
        </authorList>
    </citation>
    <scope>NUCLEOTIDE SEQUENCE</scope>
    <source>
        <strain evidence="2">20211129_DDA</strain>
        <tissue evidence="2">Liver</tissue>
    </source>
</reference>
<accession>A0AAV7VSZ9</accession>
<comment type="caution">
    <text evidence="2">The sequence shown here is derived from an EMBL/GenBank/DDBJ whole genome shotgun (WGS) entry which is preliminary data.</text>
</comment>
<organism evidence="2 3">
    <name type="scientific">Pleurodeles waltl</name>
    <name type="common">Iberian ribbed newt</name>
    <dbReference type="NCBI Taxonomy" id="8319"/>
    <lineage>
        <taxon>Eukaryota</taxon>
        <taxon>Metazoa</taxon>
        <taxon>Chordata</taxon>
        <taxon>Craniata</taxon>
        <taxon>Vertebrata</taxon>
        <taxon>Euteleostomi</taxon>
        <taxon>Amphibia</taxon>
        <taxon>Batrachia</taxon>
        <taxon>Caudata</taxon>
        <taxon>Salamandroidea</taxon>
        <taxon>Salamandridae</taxon>
        <taxon>Pleurodelinae</taxon>
        <taxon>Pleurodeles</taxon>
    </lineage>
</organism>
<evidence type="ECO:0000313" key="2">
    <source>
        <dbReference type="EMBL" id="KAJ1204829.1"/>
    </source>
</evidence>
<evidence type="ECO:0000256" key="1">
    <source>
        <dbReference type="SAM" id="MobiDB-lite"/>
    </source>
</evidence>
<evidence type="ECO:0000313" key="3">
    <source>
        <dbReference type="Proteomes" id="UP001066276"/>
    </source>
</evidence>
<feature type="region of interest" description="Disordered" evidence="1">
    <location>
        <begin position="1"/>
        <end position="117"/>
    </location>
</feature>
<protein>
    <submittedName>
        <fullName evidence="2">Uncharacterized protein</fullName>
    </submittedName>
</protein>
<dbReference type="Proteomes" id="UP001066276">
    <property type="component" value="Chromosome 1_2"/>
</dbReference>
<dbReference type="AlphaFoldDB" id="A0AAV7VSZ9"/>
<name>A0AAV7VSZ9_PLEWA</name>
<sequence>MLTAGARAAAEEAAARAAPAPLMVQVFNGGSSHPARGAQAAAEHPSPRCAMKSKQGTNNKKCKSPLTVEREASQHLPACSRKPCPGRSPRGEMKDPRLLSGAPDGSLPASDTLWEGG</sequence>
<gene>
    <name evidence="2" type="ORF">NDU88_000267</name>
</gene>